<dbReference type="GO" id="GO:0010628">
    <property type="term" value="P:positive regulation of gene expression"/>
    <property type="evidence" value="ECO:0007669"/>
    <property type="project" value="TreeGrafter"/>
</dbReference>
<dbReference type="GO" id="GO:0005764">
    <property type="term" value="C:lysosome"/>
    <property type="evidence" value="ECO:0007669"/>
    <property type="project" value="UniProtKB-SubCell"/>
</dbReference>
<keyword evidence="9" id="KW-0666">Pyrogen</keyword>
<protein>
    <recommendedName>
        <fullName evidence="5">Interleukin-1 beta</fullName>
    </recommendedName>
</protein>
<reference evidence="13" key="3">
    <citation type="submission" date="2025-09" db="UniProtKB">
        <authorList>
            <consortium name="Ensembl"/>
        </authorList>
    </citation>
    <scope>IDENTIFICATION</scope>
</reference>
<evidence type="ECO:0000256" key="7">
    <source>
        <dbReference type="ARBA" id="ARBA00022514"/>
    </source>
</evidence>
<dbReference type="GO" id="GO:0042119">
    <property type="term" value="P:neutrophil activation"/>
    <property type="evidence" value="ECO:0007669"/>
    <property type="project" value="TreeGrafter"/>
</dbReference>
<dbReference type="InterPro" id="IPR000975">
    <property type="entry name" value="IL-1_fam"/>
</dbReference>
<dbReference type="GO" id="GO:0001660">
    <property type="term" value="P:fever generation"/>
    <property type="evidence" value="ECO:0007669"/>
    <property type="project" value="UniProtKB-KW"/>
</dbReference>
<comment type="subcellular location">
    <subcellularLocation>
        <location evidence="2">Cytoplasm</location>
        <location evidence="2">Cytosol</location>
    </subcellularLocation>
    <subcellularLocation>
        <location evidence="1">Lysosome</location>
    </subcellularLocation>
    <subcellularLocation>
        <location evidence="3">Secreted</location>
        <location evidence="3">Extracellular exosome</location>
    </subcellularLocation>
</comment>
<dbReference type="PANTHER" id="PTHR10078:SF30">
    <property type="entry name" value="INTERLEUKIN-1 BETA"/>
    <property type="match status" value="1"/>
</dbReference>
<accession>A0A4W5JLJ4</accession>
<dbReference type="GO" id="GO:0019221">
    <property type="term" value="P:cytokine-mediated signaling pathway"/>
    <property type="evidence" value="ECO:0007669"/>
    <property type="project" value="TreeGrafter"/>
</dbReference>
<keyword evidence="14" id="KW-1185">Reference proteome</keyword>
<organism evidence="13 14">
    <name type="scientific">Hucho hucho</name>
    <name type="common">huchen</name>
    <dbReference type="NCBI Taxonomy" id="62062"/>
    <lineage>
        <taxon>Eukaryota</taxon>
        <taxon>Metazoa</taxon>
        <taxon>Chordata</taxon>
        <taxon>Craniata</taxon>
        <taxon>Vertebrata</taxon>
        <taxon>Euteleostomi</taxon>
        <taxon>Actinopterygii</taxon>
        <taxon>Neopterygii</taxon>
        <taxon>Teleostei</taxon>
        <taxon>Protacanthopterygii</taxon>
        <taxon>Salmoniformes</taxon>
        <taxon>Salmonidae</taxon>
        <taxon>Salmoninae</taxon>
        <taxon>Hucho</taxon>
    </lineage>
</organism>
<evidence type="ECO:0000256" key="9">
    <source>
        <dbReference type="ARBA" id="ARBA00022620"/>
    </source>
</evidence>
<dbReference type="PROSITE" id="PS00253">
    <property type="entry name" value="INTERLEUKIN_1"/>
    <property type="match status" value="1"/>
</dbReference>
<dbReference type="GO" id="GO:0005615">
    <property type="term" value="C:extracellular space"/>
    <property type="evidence" value="ECO:0007669"/>
    <property type="project" value="UniProtKB-KW"/>
</dbReference>
<evidence type="ECO:0000256" key="6">
    <source>
        <dbReference type="ARBA" id="ARBA00022490"/>
    </source>
</evidence>
<dbReference type="GO" id="GO:0006955">
    <property type="term" value="P:immune response"/>
    <property type="evidence" value="ECO:0007669"/>
    <property type="project" value="InterPro"/>
</dbReference>
<evidence type="ECO:0000313" key="13">
    <source>
        <dbReference type="Ensembl" id="ENSHHUP00000000541.1"/>
    </source>
</evidence>
<dbReference type="PANTHER" id="PTHR10078">
    <property type="entry name" value="INTERLEUKIN-1 FAMILY MEMBER"/>
    <property type="match status" value="1"/>
</dbReference>
<dbReference type="InterPro" id="IPR008996">
    <property type="entry name" value="IL1/FGF"/>
</dbReference>
<dbReference type="Ensembl" id="ENSHHUT00000000553.1">
    <property type="protein sequence ID" value="ENSHHUP00000000541.1"/>
    <property type="gene ID" value="ENSHHUG00000000363.1"/>
</dbReference>
<dbReference type="SUPFAM" id="SSF50353">
    <property type="entry name" value="Cytokine"/>
    <property type="match status" value="1"/>
</dbReference>
<dbReference type="InterPro" id="IPR020877">
    <property type="entry name" value="IL-1_CS"/>
</dbReference>
<reference evidence="14" key="1">
    <citation type="submission" date="2018-06" db="EMBL/GenBank/DDBJ databases">
        <title>Genome assembly of Danube salmon.</title>
        <authorList>
            <person name="Macqueen D.J."/>
            <person name="Gundappa M.K."/>
        </authorList>
    </citation>
    <scope>NUCLEOTIDE SEQUENCE [LARGE SCALE GENOMIC DNA]</scope>
</reference>
<evidence type="ECO:0000256" key="5">
    <source>
        <dbReference type="ARBA" id="ARBA00014702"/>
    </source>
</evidence>
<dbReference type="GeneTree" id="ENSGT00940000170783"/>
<evidence type="ECO:0000313" key="14">
    <source>
        <dbReference type="Proteomes" id="UP000314982"/>
    </source>
</evidence>
<keyword evidence="10" id="KW-0395">Inflammatory response</keyword>
<keyword evidence="8" id="KW-0964">Secreted</keyword>
<evidence type="ECO:0000256" key="2">
    <source>
        <dbReference type="ARBA" id="ARBA00004514"/>
    </source>
</evidence>
<name>A0A4W5JLJ4_9TELE</name>
<dbReference type="GO" id="GO:1901222">
    <property type="term" value="P:regulation of non-canonical NF-kappaB signal transduction"/>
    <property type="evidence" value="ECO:0007669"/>
    <property type="project" value="TreeGrafter"/>
</dbReference>
<keyword evidence="12" id="KW-0497">Mitogen</keyword>
<dbReference type="GO" id="GO:0051781">
    <property type="term" value="P:positive regulation of cell division"/>
    <property type="evidence" value="ECO:0007669"/>
    <property type="project" value="UniProtKB-KW"/>
</dbReference>
<dbReference type="GO" id="GO:0071222">
    <property type="term" value="P:cellular response to lipopolysaccharide"/>
    <property type="evidence" value="ECO:0007669"/>
    <property type="project" value="TreeGrafter"/>
</dbReference>
<dbReference type="STRING" id="62062.ENSHHUP00000000541"/>
<evidence type="ECO:0000256" key="8">
    <source>
        <dbReference type="ARBA" id="ARBA00022525"/>
    </source>
</evidence>
<dbReference type="Gene3D" id="2.80.10.50">
    <property type="match status" value="1"/>
</dbReference>
<keyword evidence="11" id="KW-0458">Lysosome</keyword>
<sequence length="163" mass="18229">MVLRAVTLRGARFNLSMYNINMKNSHTIQAQPVALGIASSDFNLSCYKQTDNTSPILRLVFLTTTGISLTTFESAKYPGWFISTSLEQRQPVAMCQKKDPIKRTTFCVNNQTHNTHPVPRVYVPSTARERVQTDGYCKGVELIDPSTTALFGCPHRRTLSGSR</sequence>
<dbReference type="Pfam" id="PF00340">
    <property type="entry name" value="IL1"/>
    <property type="match status" value="1"/>
</dbReference>
<dbReference type="GO" id="GO:0048246">
    <property type="term" value="P:macrophage chemotaxis"/>
    <property type="evidence" value="ECO:0007669"/>
    <property type="project" value="TreeGrafter"/>
</dbReference>
<evidence type="ECO:0000256" key="12">
    <source>
        <dbReference type="ARBA" id="ARBA00023246"/>
    </source>
</evidence>
<dbReference type="AlphaFoldDB" id="A0A4W5JLJ4"/>
<comment type="similarity">
    <text evidence="4">Belongs to the IL-1 family.</text>
</comment>
<dbReference type="GO" id="GO:0005125">
    <property type="term" value="F:cytokine activity"/>
    <property type="evidence" value="ECO:0007669"/>
    <property type="project" value="UniProtKB-KW"/>
</dbReference>
<evidence type="ECO:0000256" key="11">
    <source>
        <dbReference type="ARBA" id="ARBA00023228"/>
    </source>
</evidence>
<reference evidence="13" key="2">
    <citation type="submission" date="2025-08" db="UniProtKB">
        <authorList>
            <consortium name="Ensembl"/>
        </authorList>
    </citation>
    <scope>IDENTIFICATION</scope>
</reference>
<proteinExistence type="inferred from homology"/>
<evidence type="ECO:0000256" key="3">
    <source>
        <dbReference type="ARBA" id="ARBA00004550"/>
    </source>
</evidence>
<evidence type="ECO:0000256" key="4">
    <source>
        <dbReference type="ARBA" id="ARBA00010448"/>
    </source>
</evidence>
<evidence type="ECO:0000256" key="1">
    <source>
        <dbReference type="ARBA" id="ARBA00004371"/>
    </source>
</evidence>
<dbReference type="Proteomes" id="UP000314982">
    <property type="component" value="Unassembled WGS sequence"/>
</dbReference>
<dbReference type="GO" id="GO:0005829">
    <property type="term" value="C:cytosol"/>
    <property type="evidence" value="ECO:0007669"/>
    <property type="project" value="UniProtKB-SubCell"/>
</dbReference>
<keyword evidence="7" id="KW-0202">Cytokine</keyword>
<evidence type="ECO:0000256" key="10">
    <source>
        <dbReference type="ARBA" id="ARBA00023198"/>
    </source>
</evidence>
<keyword evidence="6" id="KW-0963">Cytoplasm</keyword>